<organism evidence="1 2">
    <name type="scientific">Halorubrum tailed virus 4</name>
    <dbReference type="NCBI Taxonomy" id="1273752"/>
    <lineage>
        <taxon>Viruses</taxon>
        <taxon>Duplodnaviria</taxon>
        <taxon>Heunggongvirae</taxon>
        <taxon>Uroviricota</taxon>
        <taxon>Caudoviricetes</taxon>
        <taxon>Kirjokansivirales</taxon>
        <taxon>Haloferuviridae</taxon>
        <taxon>Saldibavirus</taxon>
        <taxon>Saldibavirus natrii</taxon>
        <taxon>Saldibavirus HRTV4</taxon>
    </lineage>
</organism>
<dbReference type="Proteomes" id="UP000202022">
    <property type="component" value="Segment"/>
</dbReference>
<proteinExistence type="predicted"/>
<keyword evidence="2" id="KW-1185">Reference proteome</keyword>
<dbReference type="EMBL" id="KC292023">
    <property type="protein sequence ID" value="AGM11163.1"/>
    <property type="molecule type" value="Genomic_DNA"/>
</dbReference>
<evidence type="ECO:0000313" key="1">
    <source>
        <dbReference type="EMBL" id="AGM11163.1"/>
    </source>
</evidence>
<dbReference type="GeneID" id="16194388"/>
<reference evidence="1 2" key="1">
    <citation type="submission" date="2012-12" db="EMBL/GenBank/DDBJ databases">
        <authorList>
            <person name="Sencilo A."/>
            <person name="Jacobs-Sera D."/>
            <person name="Russell D.A."/>
            <person name="Ko C."/>
            <person name="Atanasova N."/>
            <person name="Osterlund E."/>
            <person name="Oksanen H.M."/>
            <person name="Bamford D.H."/>
            <person name="Hatfull G.F."/>
            <person name="Roine E."/>
            <person name="Hendrix R.W."/>
        </authorList>
    </citation>
    <scope>NUCLEOTIDE SEQUENCE [LARGE SCALE GENOMIC DNA]</scope>
</reference>
<sequence>MPIDFDIGDGADALGRNQLSDALDGTYWVSGWDATLGTGDLEVDIAAGEGAINGGDVSTGSTQTVDFTGDVDATNPRKAVISVDDTGTVQKTLGTAVPAAPTDEVRFRTYDPQPPTNAPGVVVAEVWLAAGATSLVSDDVRDRRVTNDASINATPNTPGWVEDANSPINVSGSQEATITLDGTYNIVLVHIQEFANTSGGVQQLQIRFNGVASSDYRYTDATGSETTGDTSFALANAGDNASFIGSFKITKQIFDELALHEVSLGTPQAGNVISTGVVEGSTYPVDSITLRGDSGAITAKFRVFGWNGNI</sequence>
<name>R4TLX4_9CAUD</name>
<protein>
    <submittedName>
        <fullName evidence="1">Uncharacterized protein</fullName>
    </submittedName>
</protein>
<evidence type="ECO:0000313" key="2">
    <source>
        <dbReference type="Proteomes" id="UP000202022"/>
    </source>
</evidence>
<gene>
    <name evidence="1" type="primary">71</name>
    <name evidence="1" type="ORF">HRTV4_71</name>
</gene>
<dbReference type="KEGG" id="vg:16194388"/>
<dbReference type="RefSeq" id="YP_008059560.1">
    <property type="nucleotide sequence ID" value="NC_021329.1"/>
</dbReference>
<accession>R4TLX4</accession>